<name>A0AAW2TGS7_SESRA</name>
<evidence type="ECO:0000259" key="1">
    <source>
        <dbReference type="Pfam" id="PF13966"/>
    </source>
</evidence>
<dbReference type="EMBL" id="JACGWJ010000008">
    <property type="protein sequence ID" value="KAL0403695.1"/>
    <property type="molecule type" value="Genomic_DNA"/>
</dbReference>
<gene>
    <name evidence="2" type="ORF">Sradi_2010300</name>
</gene>
<dbReference type="AlphaFoldDB" id="A0AAW2TGS7"/>
<comment type="caution">
    <text evidence="2">The sequence shown here is derived from an EMBL/GenBank/DDBJ whole genome shotgun (WGS) entry which is preliminary data.</text>
</comment>
<dbReference type="Pfam" id="PF13966">
    <property type="entry name" value="zf-RVT"/>
    <property type="match status" value="1"/>
</dbReference>
<protein>
    <recommendedName>
        <fullName evidence="1">Reverse transcriptase zinc-binding domain-containing protein</fullName>
    </recommendedName>
</protein>
<reference evidence="2" key="2">
    <citation type="journal article" date="2024" name="Plant">
        <title>Genomic evolution and insights into agronomic trait innovations of Sesamum species.</title>
        <authorList>
            <person name="Miao H."/>
            <person name="Wang L."/>
            <person name="Qu L."/>
            <person name="Liu H."/>
            <person name="Sun Y."/>
            <person name="Le M."/>
            <person name="Wang Q."/>
            <person name="Wei S."/>
            <person name="Zheng Y."/>
            <person name="Lin W."/>
            <person name="Duan Y."/>
            <person name="Cao H."/>
            <person name="Xiong S."/>
            <person name="Wang X."/>
            <person name="Wei L."/>
            <person name="Li C."/>
            <person name="Ma Q."/>
            <person name="Ju M."/>
            <person name="Zhao R."/>
            <person name="Li G."/>
            <person name="Mu C."/>
            <person name="Tian Q."/>
            <person name="Mei H."/>
            <person name="Zhang T."/>
            <person name="Gao T."/>
            <person name="Zhang H."/>
        </authorList>
    </citation>
    <scope>NUCLEOTIDE SEQUENCE</scope>
    <source>
        <strain evidence="2">G02</strain>
    </source>
</reference>
<dbReference type="InterPro" id="IPR026960">
    <property type="entry name" value="RVT-Znf"/>
</dbReference>
<accession>A0AAW2TGS7</accession>
<evidence type="ECO:0000313" key="2">
    <source>
        <dbReference type="EMBL" id="KAL0403695.1"/>
    </source>
</evidence>
<feature type="domain" description="Reverse transcriptase zinc-binding" evidence="1">
    <location>
        <begin position="17"/>
        <end position="86"/>
    </location>
</feature>
<organism evidence="2">
    <name type="scientific">Sesamum radiatum</name>
    <name type="common">Black benniseed</name>
    <dbReference type="NCBI Taxonomy" id="300843"/>
    <lineage>
        <taxon>Eukaryota</taxon>
        <taxon>Viridiplantae</taxon>
        <taxon>Streptophyta</taxon>
        <taxon>Embryophyta</taxon>
        <taxon>Tracheophyta</taxon>
        <taxon>Spermatophyta</taxon>
        <taxon>Magnoliopsida</taxon>
        <taxon>eudicotyledons</taxon>
        <taxon>Gunneridae</taxon>
        <taxon>Pentapetalae</taxon>
        <taxon>asterids</taxon>
        <taxon>lamiids</taxon>
        <taxon>Lamiales</taxon>
        <taxon>Pedaliaceae</taxon>
        <taxon>Sesamum</taxon>
    </lineage>
</organism>
<reference evidence="2" key="1">
    <citation type="submission" date="2020-06" db="EMBL/GenBank/DDBJ databases">
        <authorList>
            <person name="Li T."/>
            <person name="Hu X."/>
            <person name="Zhang T."/>
            <person name="Song X."/>
            <person name="Zhang H."/>
            <person name="Dai N."/>
            <person name="Sheng W."/>
            <person name="Hou X."/>
            <person name="Wei L."/>
        </authorList>
    </citation>
    <scope>NUCLEOTIDE SEQUENCE</scope>
    <source>
        <strain evidence="2">G02</strain>
        <tissue evidence="2">Leaf</tissue>
    </source>
</reference>
<sequence length="115" mass="13226">MRERNVASSSTKELSLGSHSDSLWKIVWDTKVPPRIRVFIWRLCREVLPTLENIGRQKRGIDVCCAMCGMQVESSKHIFLECSFARCGPYHVYPGELYPLGMKDQQNGFFTLGRM</sequence>
<proteinExistence type="predicted"/>